<reference evidence="5" key="1">
    <citation type="submission" date="2020-09" db="EMBL/GenBank/DDBJ databases">
        <title>Hoyosella lacisalsi sp. nov., a halotolerant actinobacterium isolated from soil of Lake Gudzhirganskoe.</title>
        <authorList>
            <person name="Yang Q."/>
            <person name="Guo P.Y."/>
            <person name="Liu S.W."/>
            <person name="Li F.N."/>
            <person name="Sun C.H."/>
        </authorList>
    </citation>
    <scope>NUCLEOTIDE SEQUENCE</scope>
    <source>
        <strain evidence="5">G463</strain>
    </source>
</reference>
<evidence type="ECO:0000256" key="1">
    <source>
        <dbReference type="ARBA" id="ARBA00005695"/>
    </source>
</evidence>
<gene>
    <name evidence="5" type="ORF">HT102_00250</name>
</gene>
<dbReference type="SUPFAM" id="SSF53850">
    <property type="entry name" value="Periplasmic binding protein-like II"/>
    <property type="match status" value="1"/>
</dbReference>
<evidence type="ECO:0000256" key="3">
    <source>
        <dbReference type="ARBA" id="ARBA00022729"/>
    </source>
</evidence>
<dbReference type="GO" id="GO:0042597">
    <property type="term" value="C:periplasmic space"/>
    <property type="evidence" value="ECO:0007669"/>
    <property type="project" value="UniProtKB-ARBA"/>
</dbReference>
<feature type="domain" description="Solute-binding protein family 5" evidence="4">
    <location>
        <begin position="64"/>
        <end position="422"/>
    </location>
</feature>
<dbReference type="EMBL" id="JACYWE010000001">
    <property type="protein sequence ID" value="MBD8504917.1"/>
    <property type="molecule type" value="Genomic_DNA"/>
</dbReference>
<dbReference type="Gene3D" id="3.40.190.10">
    <property type="entry name" value="Periplasmic binding protein-like II"/>
    <property type="match status" value="1"/>
</dbReference>
<evidence type="ECO:0000259" key="4">
    <source>
        <dbReference type="Pfam" id="PF00496"/>
    </source>
</evidence>
<proteinExistence type="inferred from homology"/>
<keyword evidence="3" id="KW-0732">Signal</keyword>
<keyword evidence="6" id="KW-1185">Reference proteome</keyword>
<dbReference type="GO" id="GO:0043190">
    <property type="term" value="C:ATP-binding cassette (ABC) transporter complex"/>
    <property type="evidence" value="ECO:0007669"/>
    <property type="project" value="InterPro"/>
</dbReference>
<dbReference type="RefSeq" id="WP_192037416.1">
    <property type="nucleotide sequence ID" value="NZ_JACYWE010000001.1"/>
</dbReference>
<dbReference type="PANTHER" id="PTHR30290:SF9">
    <property type="entry name" value="OLIGOPEPTIDE-BINDING PROTEIN APPA"/>
    <property type="match status" value="1"/>
</dbReference>
<dbReference type="InterPro" id="IPR000914">
    <property type="entry name" value="SBP_5_dom"/>
</dbReference>
<organism evidence="5 6">
    <name type="scientific">Lolliginicoccus lacisalsi</name>
    <dbReference type="NCBI Taxonomy" id="2742202"/>
    <lineage>
        <taxon>Bacteria</taxon>
        <taxon>Bacillati</taxon>
        <taxon>Actinomycetota</taxon>
        <taxon>Actinomycetes</taxon>
        <taxon>Mycobacteriales</taxon>
        <taxon>Hoyosellaceae</taxon>
        <taxon>Lolliginicoccus</taxon>
    </lineage>
</organism>
<comment type="similarity">
    <text evidence="1">Belongs to the bacterial solute-binding protein 5 family.</text>
</comment>
<dbReference type="Gene3D" id="3.90.76.10">
    <property type="entry name" value="Dipeptide-binding Protein, Domain 1"/>
    <property type="match status" value="1"/>
</dbReference>
<dbReference type="GO" id="GO:0015833">
    <property type="term" value="P:peptide transport"/>
    <property type="evidence" value="ECO:0007669"/>
    <property type="project" value="TreeGrafter"/>
</dbReference>
<dbReference type="Proteomes" id="UP000642993">
    <property type="component" value="Unassembled WGS sequence"/>
</dbReference>
<dbReference type="Pfam" id="PF00496">
    <property type="entry name" value="SBP_bac_5"/>
    <property type="match status" value="1"/>
</dbReference>
<protein>
    <submittedName>
        <fullName evidence="5">ABC transporter substrate-binding protein</fullName>
    </submittedName>
</protein>
<name>A0A927JA46_9ACTN</name>
<dbReference type="InterPro" id="IPR039424">
    <property type="entry name" value="SBP_5"/>
</dbReference>
<dbReference type="InterPro" id="IPR030678">
    <property type="entry name" value="Peptide/Ni-bd"/>
</dbReference>
<keyword evidence="2" id="KW-0813">Transport</keyword>
<accession>A0A927JA46</accession>
<dbReference type="GO" id="GO:1904680">
    <property type="term" value="F:peptide transmembrane transporter activity"/>
    <property type="evidence" value="ECO:0007669"/>
    <property type="project" value="TreeGrafter"/>
</dbReference>
<dbReference type="AlphaFoldDB" id="A0A927JA46"/>
<evidence type="ECO:0000313" key="5">
    <source>
        <dbReference type="EMBL" id="MBD8504917.1"/>
    </source>
</evidence>
<dbReference type="Gene3D" id="3.10.105.10">
    <property type="entry name" value="Dipeptide-binding Protein, Domain 3"/>
    <property type="match status" value="1"/>
</dbReference>
<dbReference type="CDD" id="cd08518">
    <property type="entry name" value="PBP2_NikA_DppA_OppA_like_19"/>
    <property type="match status" value="1"/>
</dbReference>
<evidence type="ECO:0000256" key="2">
    <source>
        <dbReference type="ARBA" id="ARBA00022448"/>
    </source>
</evidence>
<sequence length="522" mass="56138">MTATLSLLLGACTIPGATSDEPSELILADSSIPSGYNPIAGYAPAGASKLYDGLLRHAPDGTSLEPALAETMPTSDATGTTWTVTLRDDVSFTDGTPFDATDVAATYRAILAPASASEIASSYNMITRIDEIDEHAVRFTLEHPFAAFPVKLLVGIVPSERLIPGQPAVESTLNTDPVGTGPYELDELRPDRAVLRANPAYWDGAPAVEQITLLSVPDDNARALRLAAGELDGAPLPPLLAQRSAERTGMDLVTAPSADWRGVSMPSSGPVTGDAAIRRALNLAVDRDAMITTLLGGHGRPAHTPLPAEAGGAHEPAAVFGHDPEAARALLDDAGWRPGDDAIREKNGQRATFTVMYNPADLVRRDLAQAFAADARRIGIEVQLEALSWDRITPRIEDDAILIGGGEEPYDPDTQLYATWHSRYLDPGVGSAFDNASRHADPRIDALLDQARRATDRSERDAAYRQAEQHYIEDPGYVFLVFLDHTYLARTDGWITSDPILEPHAHGALWGPWWSVESWAPR</sequence>
<dbReference type="PANTHER" id="PTHR30290">
    <property type="entry name" value="PERIPLASMIC BINDING COMPONENT OF ABC TRANSPORTER"/>
    <property type="match status" value="1"/>
</dbReference>
<dbReference type="PIRSF" id="PIRSF002741">
    <property type="entry name" value="MppA"/>
    <property type="match status" value="1"/>
</dbReference>
<comment type="caution">
    <text evidence="5">The sequence shown here is derived from an EMBL/GenBank/DDBJ whole genome shotgun (WGS) entry which is preliminary data.</text>
</comment>
<evidence type="ECO:0000313" key="6">
    <source>
        <dbReference type="Proteomes" id="UP000642993"/>
    </source>
</evidence>